<evidence type="ECO:0000313" key="1">
    <source>
        <dbReference type="EMBL" id="KAF2032161.1"/>
    </source>
</evidence>
<protein>
    <recommendedName>
        <fullName evidence="3">EthD domain-containing protein</fullName>
    </recommendedName>
</protein>
<reference evidence="1" key="1">
    <citation type="journal article" date="2020" name="Stud. Mycol.">
        <title>101 Dothideomycetes genomes: a test case for predicting lifestyles and emergence of pathogens.</title>
        <authorList>
            <person name="Haridas S."/>
            <person name="Albert R."/>
            <person name="Binder M."/>
            <person name="Bloem J."/>
            <person name="Labutti K."/>
            <person name="Salamov A."/>
            <person name="Andreopoulos B."/>
            <person name="Baker S."/>
            <person name="Barry K."/>
            <person name="Bills G."/>
            <person name="Bluhm B."/>
            <person name="Cannon C."/>
            <person name="Castanera R."/>
            <person name="Culley D."/>
            <person name="Daum C."/>
            <person name="Ezra D."/>
            <person name="Gonzalez J."/>
            <person name="Henrissat B."/>
            <person name="Kuo A."/>
            <person name="Liang C."/>
            <person name="Lipzen A."/>
            <person name="Lutzoni F."/>
            <person name="Magnuson J."/>
            <person name="Mondo S."/>
            <person name="Nolan M."/>
            <person name="Ohm R."/>
            <person name="Pangilinan J."/>
            <person name="Park H.-J."/>
            <person name="Ramirez L."/>
            <person name="Alfaro M."/>
            <person name="Sun H."/>
            <person name="Tritt A."/>
            <person name="Yoshinaga Y."/>
            <person name="Zwiers L.-H."/>
            <person name="Turgeon B."/>
            <person name="Goodwin S."/>
            <person name="Spatafora J."/>
            <person name="Crous P."/>
            <person name="Grigoriev I."/>
        </authorList>
    </citation>
    <scope>NUCLEOTIDE SEQUENCE</scope>
    <source>
        <strain evidence="1">CBS 110217</strain>
    </source>
</reference>
<sequence length="215" mass="24945">MAKGVLWVSSRVTKPDKLTADKFCDWYENTHIQEVLSWPGLPSATLYEMRDIEYRHSDDFKALDGQTTPSKDLLNCVFKNARFDTRFYAEVQNFQGSGTKPLEPPAEVASDFDKWYREEHLVVLNDAPGFVRARRYQLVNGTALDEFEWSEPVVPKSLALHEFEGEVLAWKELQESAETEWTKRVMGGLIRSEIGWYVLKREYAEKEWSNVGLKQ</sequence>
<organism evidence="1 2">
    <name type="scientific">Setomelanomma holmii</name>
    <dbReference type="NCBI Taxonomy" id="210430"/>
    <lineage>
        <taxon>Eukaryota</taxon>
        <taxon>Fungi</taxon>
        <taxon>Dikarya</taxon>
        <taxon>Ascomycota</taxon>
        <taxon>Pezizomycotina</taxon>
        <taxon>Dothideomycetes</taxon>
        <taxon>Pleosporomycetidae</taxon>
        <taxon>Pleosporales</taxon>
        <taxon>Pleosporineae</taxon>
        <taxon>Phaeosphaeriaceae</taxon>
        <taxon>Setomelanomma</taxon>
    </lineage>
</organism>
<gene>
    <name evidence="1" type="ORF">EK21DRAFT_99254</name>
</gene>
<proteinExistence type="predicted"/>
<evidence type="ECO:0000313" key="2">
    <source>
        <dbReference type="Proteomes" id="UP000799777"/>
    </source>
</evidence>
<evidence type="ECO:0008006" key="3">
    <source>
        <dbReference type="Google" id="ProtNLM"/>
    </source>
</evidence>
<dbReference type="AlphaFoldDB" id="A0A9P4LM27"/>
<comment type="caution">
    <text evidence="1">The sequence shown here is derived from an EMBL/GenBank/DDBJ whole genome shotgun (WGS) entry which is preliminary data.</text>
</comment>
<dbReference type="EMBL" id="ML978175">
    <property type="protein sequence ID" value="KAF2032161.1"/>
    <property type="molecule type" value="Genomic_DNA"/>
</dbReference>
<keyword evidence="2" id="KW-1185">Reference proteome</keyword>
<name>A0A9P4LM27_9PLEO</name>
<dbReference type="OrthoDB" id="2851338at2759"/>
<accession>A0A9P4LM27</accession>
<dbReference type="Proteomes" id="UP000799777">
    <property type="component" value="Unassembled WGS sequence"/>
</dbReference>